<keyword evidence="2" id="KW-0813">Transport</keyword>
<keyword evidence="5 10" id="KW-1133">Transmembrane helix</keyword>
<evidence type="ECO:0000256" key="7">
    <source>
        <dbReference type="ARBA" id="ARBA00023136"/>
    </source>
</evidence>
<proteinExistence type="inferred from homology"/>
<dbReference type="Gene3D" id="1.20.5.3310">
    <property type="match status" value="1"/>
</dbReference>
<dbReference type="NCBIfam" id="NF011429">
    <property type="entry name" value="PRK14857.1"/>
    <property type="match status" value="1"/>
</dbReference>
<dbReference type="PANTHER" id="PTHR33162">
    <property type="entry name" value="SEC-INDEPENDENT PROTEIN TRANSLOCASE PROTEIN TATA, CHLOROPLASTIC"/>
    <property type="match status" value="1"/>
</dbReference>
<dbReference type="GO" id="GO:0006886">
    <property type="term" value="P:intracellular protein transport"/>
    <property type="evidence" value="ECO:0007669"/>
    <property type="project" value="UniProtKB-ARBA"/>
</dbReference>
<dbReference type="InterPro" id="IPR003369">
    <property type="entry name" value="TatA/B/E"/>
</dbReference>
<feature type="transmembrane region" description="Helical" evidence="10">
    <location>
        <begin position="147"/>
        <end position="167"/>
    </location>
</feature>
<dbReference type="Proteomes" id="UP000485058">
    <property type="component" value="Unassembled WGS sequence"/>
</dbReference>
<keyword evidence="12" id="KW-1185">Reference proteome</keyword>
<keyword evidence="3 10" id="KW-0812">Transmembrane</keyword>
<dbReference type="AlphaFoldDB" id="A0A699ZFN4"/>
<comment type="caution">
    <text evidence="11">The sequence shown here is derived from an EMBL/GenBank/DDBJ whole genome shotgun (WGS) entry which is preliminary data.</text>
</comment>
<keyword evidence="6" id="KW-0811">Translocation</keyword>
<comment type="function">
    <text evidence="8">Part of the twin-arginine translocation (Tat) system that transports large folded proteins containing a characteristic twin-arginine motif in their signal peptide across the thylakoid membrane. Involved in delta pH-dependent protein transport required for chloroplast development, especially thylakoid membrane formation. TATC and TATB mediate precursor recognition, whereas TATA facilitates translocation.</text>
</comment>
<dbReference type="EMBL" id="BLLF01001260">
    <property type="protein sequence ID" value="GFH18189.1"/>
    <property type="molecule type" value="Genomic_DNA"/>
</dbReference>
<name>A0A699ZFN4_HAELA</name>
<evidence type="ECO:0000256" key="6">
    <source>
        <dbReference type="ARBA" id="ARBA00023010"/>
    </source>
</evidence>
<feature type="region of interest" description="Disordered" evidence="9">
    <location>
        <begin position="196"/>
        <end position="222"/>
    </location>
</feature>
<dbReference type="PANTHER" id="PTHR33162:SF1">
    <property type="entry name" value="SEC-INDEPENDENT PROTEIN TRANSLOCASE PROTEIN TATA, CHLOROPLASTIC"/>
    <property type="match status" value="1"/>
</dbReference>
<dbReference type="HAMAP" id="MF_00236">
    <property type="entry name" value="TatA_E"/>
    <property type="match status" value="1"/>
</dbReference>
<sequence>MAAPDDVCCRWHTAIELESLTPGTQRALKPASHTSVLESFSSSHPGSLLEQRRQEQHFKIHACTSRERHQTKLRSRLVLATVSSMQCMQKMNAASGMRPAAKSVPTTQAFSCGHLRSAVCSAPHLWGARSPRHPQQPATRAPVRCQGLFGLGLPEIAVIAGIAALVFGPSKLPELGKGLGQTVKSFQTAAKEFETELKAASKGDEPTATPGSTEEAKKDLKQ</sequence>
<dbReference type="NCBIfam" id="TIGR01411">
    <property type="entry name" value="tatAE"/>
    <property type="match status" value="1"/>
</dbReference>
<evidence type="ECO:0000256" key="10">
    <source>
        <dbReference type="SAM" id="Phobius"/>
    </source>
</evidence>
<evidence type="ECO:0000256" key="5">
    <source>
        <dbReference type="ARBA" id="ARBA00022989"/>
    </source>
</evidence>
<feature type="compositionally biased region" description="Basic and acidic residues" evidence="9">
    <location>
        <begin position="196"/>
        <end position="205"/>
    </location>
</feature>
<gene>
    <name evidence="11" type="ORF">HaLaN_14947</name>
</gene>
<evidence type="ECO:0000256" key="4">
    <source>
        <dbReference type="ARBA" id="ARBA00022927"/>
    </source>
</evidence>
<comment type="subcellular location">
    <subcellularLocation>
        <location evidence="1">Plastid</location>
        <location evidence="1">Chloroplast thylakoid membrane</location>
        <topology evidence="1">Single-pass membrane protein</topology>
    </subcellularLocation>
</comment>
<accession>A0A699ZFN4</accession>
<keyword evidence="4" id="KW-0653">Protein transport</keyword>
<evidence type="ECO:0008006" key="13">
    <source>
        <dbReference type="Google" id="ProtNLM"/>
    </source>
</evidence>
<organism evidence="11 12">
    <name type="scientific">Haematococcus lacustris</name>
    <name type="common">Green alga</name>
    <name type="synonym">Haematococcus pluvialis</name>
    <dbReference type="NCBI Taxonomy" id="44745"/>
    <lineage>
        <taxon>Eukaryota</taxon>
        <taxon>Viridiplantae</taxon>
        <taxon>Chlorophyta</taxon>
        <taxon>core chlorophytes</taxon>
        <taxon>Chlorophyceae</taxon>
        <taxon>CS clade</taxon>
        <taxon>Chlamydomonadales</taxon>
        <taxon>Haematococcaceae</taxon>
        <taxon>Haematococcus</taxon>
    </lineage>
</organism>
<evidence type="ECO:0000256" key="9">
    <source>
        <dbReference type="SAM" id="MobiDB-lite"/>
    </source>
</evidence>
<evidence type="ECO:0000313" key="12">
    <source>
        <dbReference type="Proteomes" id="UP000485058"/>
    </source>
</evidence>
<dbReference type="GO" id="GO:0009535">
    <property type="term" value="C:chloroplast thylakoid membrane"/>
    <property type="evidence" value="ECO:0007669"/>
    <property type="project" value="UniProtKB-SubCell"/>
</dbReference>
<dbReference type="GO" id="GO:0043953">
    <property type="term" value="P:protein transport by the Tat complex"/>
    <property type="evidence" value="ECO:0007669"/>
    <property type="project" value="InterPro"/>
</dbReference>
<dbReference type="Pfam" id="PF02416">
    <property type="entry name" value="TatA_B_E"/>
    <property type="match status" value="1"/>
</dbReference>
<evidence type="ECO:0000256" key="3">
    <source>
        <dbReference type="ARBA" id="ARBA00022692"/>
    </source>
</evidence>
<dbReference type="InterPro" id="IPR006312">
    <property type="entry name" value="TatA/E"/>
</dbReference>
<reference evidence="11 12" key="1">
    <citation type="submission" date="2020-02" db="EMBL/GenBank/DDBJ databases">
        <title>Draft genome sequence of Haematococcus lacustris strain NIES-144.</title>
        <authorList>
            <person name="Morimoto D."/>
            <person name="Nakagawa S."/>
            <person name="Yoshida T."/>
            <person name="Sawayama S."/>
        </authorList>
    </citation>
    <scope>NUCLEOTIDE SEQUENCE [LARGE SCALE GENOMIC DNA]</scope>
    <source>
        <strain evidence="11 12">NIES-144</strain>
    </source>
</reference>
<protein>
    <recommendedName>
        <fullName evidence="13">Sec-independent protein translocase protein TatA</fullName>
    </recommendedName>
</protein>
<evidence type="ECO:0000313" key="11">
    <source>
        <dbReference type="EMBL" id="GFH18189.1"/>
    </source>
</evidence>
<evidence type="ECO:0000256" key="2">
    <source>
        <dbReference type="ARBA" id="ARBA00022448"/>
    </source>
</evidence>
<evidence type="ECO:0000256" key="8">
    <source>
        <dbReference type="ARBA" id="ARBA00025340"/>
    </source>
</evidence>
<keyword evidence="7 10" id="KW-0472">Membrane</keyword>
<evidence type="ECO:0000256" key="1">
    <source>
        <dbReference type="ARBA" id="ARBA00004581"/>
    </source>
</evidence>